<gene>
    <name evidence="1" type="ORF">J41TS12_50810</name>
</gene>
<dbReference type="EMBL" id="BORR01000041">
    <property type="protein sequence ID" value="GIO40220.1"/>
    <property type="molecule type" value="Genomic_DNA"/>
</dbReference>
<sequence>MDKIGRLYENTINAGNSQMFYVNARAFVERQMNNTTEIIVQTRNKRNEQALELPGAD</sequence>
<dbReference type="Proteomes" id="UP000681162">
    <property type="component" value="Unassembled WGS sequence"/>
</dbReference>
<comment type="caution">
    <text evidence="1">The sequence shown here is derived from an EMBL/GenBank/DDBJ whole genome shotgun (WGS) entry which is preliminary data.</text>
</comment>
<protein>
    <submittedName>
        <fullName evidence="1">Uncharacterized protein</fullName>
    </submittedName>
</protein>
<organism evidence="1 2">
    <name type="scientific">Paenibacillus antibioticophila</name>
    <dbReference type="NCBI Taxonomy" id="1274374"/>
    <lineage>
        <taxon>Bacteria</taxon>
        <taxon>Bacillati</taxon>
        <taxon>Bacillota</taxon>
        <taxon>Bacilli</taxon>
        <taxon>Bacillales</taxon>
        <taxon>Paenibacillaceae</taxon>
        <taxon>Paenibacillus</taxon>
    </lineage>
</organism>
<keyword evidence="2" id="KW-1185">Reference proteome</keyword>
<proteinExistence type="predicted"/>
<dbReference type="AlphaFoldDB" id="A0A919Y1A7"/>
<evidence type="ECO:0000313" key="1">
    <source>
        <dbReference type="EMBL" id="GIO40220.1"/>
    </source>
</evidence>
<reference evidence="1 2" key="1">
    <citation type="submission" date="2021-03" db="EMBL/GenBank/DDBJ databases">
        <title>Antimicrobial resistance genes in bacteria isolated from Japanese honey, and their potential for conferring macrolide and lincosamide resistance in the American foulbrood pathogen Paenibacillus larvae.</title>
        <authorList>
            <person name="Okamoto M."/>
            <person name="Kumagai M."/>
            <person name="Kanamori H."/>
            <person name="Takamatsu D."/>
        </authorList>
    </citation>
    <scope>NUCLEOTIDE SEQUENCE [LARGE SCALE GENOMIC DNA]</scope>
    <source>
        <strain evidence="1 2">J41TS12</strain>
    </source>
</reference>
<name>A0A919Y1A7_9BACL</name>
<accession>A0A919Y1A7</accession>
<evidence type="ECO:0000313" key="2">
    <source>
        <dbReference type="Proteomes" id="UP000681162"/>
    </source>
</evidence>